<dbReference type="PANTHER" id="PTHR46656">
    <property type="entry name" value="PUTATIVE-RELATED"/>
    <property type="match status" value="1"/>
</dbReference>
<evidence type="ECO:0000313" key="3">
    <source>
        <dbReference type="Proteomes" id="UP001138540"/>
    </source>
</evidence>
<dbReference type="EMBL" id="JACHKA010000001">
    <property type="protein sequence ID" value="MBB5985033.1"/>
    <property type="molecule type" value="Genomic_DNA"/>
</dbReference>
<keyword evidence="3" id="KW-1185">Reference proteome</keyword>
<reference evidence="2 3" key="1">
    <citation type="submission" date="2020-08" db="EMBL/GenBank/DDBJ databases">
        <title>Exploring microbial biodiversity for novel pathways involved in the catabolism of aromatic compounds derived from lignin.</title>
        <authorList>
            <person name="Elkins J."/>
        </authorList>
    </citation>
    <scope>NUCLEOTIDE SEQUENCE [LARGE SCALE GENOMIC DNA]</scope>
    <source>
        <strain evidence="2 3">B1D3A</strain>
    </source>
</reference>
<dbReference type="Proteomes" id="UP001138540">
    <property type="component" value="Unassembled WGS sequence"/>
</dbReference>
<dbReference type="RefSeq" id="WP_184150887.1">
    <property type="nucleotide sequence ID" value="NZ_JACHKA010000001.1"/>
</dbReference>
<protein>
    <submittedName>
        <fullName evidence="2">Glycosyltransferase involved in cell wall biosynthesis</fullName>
    </submittedName>
</protein>
<comment type="caution">
    <text evidence="2">The sequence shown here is derived from an EMBL/GenBank/DDBJ whole genome shotgun (WGS) entry which is preliminary data.</text>
</comment>
<organism evidence="2 3">
    <name type="scientific">Sphingobium lignivorans</name>
    <dbReference type="NCBI Taxonomy" id="2735886"/>
    <lineage>
        <taxon>Bacteria</taxon>
        <taxon>Pseudomonadati</taxon>
        <taxon>Pseudomonadota</taxon>
        <taxon>Alphaproteobacteria</taxon>
        <taxon>Sphingomonadales</taxon>
        <taxon>Sphingomonadaceae</taxon>
        <taxon>Sphingobium</taxon>
    </lineage>
</organism>
<proteinExistence type="predicted"/>
<dbReference type="SUPFAM" id="SSF53756">
    <property type="entry name" value="UDP-Glycosyltransferase/glycogen phosphorylase"/>
    <property type="match status" value="1"/>
</dbReference>
<dbReference type="PANTHER" id="PTHR46656:SF3">
    <property type="entry name" value="PUTATIVE-RELATED"/>
    <property type="match status" value="1"/>
</dbReference>
<dbReference type="InterPro" id="IPR001296">
    <property type="entry name" value="Glyco_trans_1"/>
</dbReference>
<gene>
    <name evidence="2" type="ORF">HNP60_001007</name>
</gene>
<dbReference type="Pfam" id="PF00534">
    <property type="entry name" value="Glycos_transf_1"/>
    <property type="match status" value="1"/>
</dbReference>
<dbReference type="Gene3D" id="3.40.50.2000">
    <property type="entry name" value="Glycogen Phosphorylase B"/>
    <property type="match status" value="1"/>
</dbReference>
<evidence type="ECO:0000259" key="1">
    <source>
        <dbReference type="Pfam" id="PF00534"/>
    </source>
</evidence>
<feature type="domain" description="Glycosyl transferase family 1" evidence="1">
    <location>
        <begin position="383"/>
        <end position="491"/>
    </location>
</feature>
<accession>A0ABR6NCN7</accession>
<name>A0ABR6NCN7_9SPHN</name>
<evidence type="ECO:0000313" key="2">
    <source>
        <dbReference type="EMBL" id="MBB5985033.1"/>
    </source>
</evidence>
<sequence>MPAGASLPARARAIWQERQDLQTAFDLHTRAGVADLYWWYILHGFAEMGLQFDPVGDRGLLAANRPHPKYRQRGPIPVTWLMHRLAHRSPLSTPLAHANALQQNAFFAWLFARGLSQTNLGALLDDEQASHLLAPDDAFRDVPRLLTYIWSVDETLATRFMSPSDPQFRAWCACEGSRIFPILSHPKIMLARPPSRIFSVARPFGVNLFGHIHGRSGVSEDVRMAAYALDAVDIPYSLHNVSPGITMPDEEQGFAEAGDLLPFAFNMFCMSPLSTAAEIMQRGRALFADYYNVGFWPWELSEMPLAWRDSYDLVDEVWASSRFTYDAYCRSSPKPVRHLPMAVSVRESSGLDRSAFNLPAIPFLFGFAFDGLSSYARKAPGNCITAFHKAFGRDDESVGLVIKALRSDNPEWQALVSEEAHDHRIRIITESLTRADLLDLWRSLDCFVSLHRSEGFGRNIAEAMLLGKPVIATAHSGNMDFTTHGTAALVAASLCQVGQGQYPFGAGQTWADPDLDMAARHMRRMVEDSVWRDDIAHRGQALVADRYSAQRVGGEWQSVLRAIYE</sequence>